<sequence>MSAPSGSRDTVNNSSTQPNNERRTNLFQIEIDDCINRVYNRQKEIMNKNSNDLIQKHQKLLEQALMTLRSQPIVLPPVPPALGVSNQSTLPTTSQPLVSHLIHQPMPPFPPRNTECDSTTTVNQHNQHKNTSREHGPPSPEEISRRLHHCLNEEHSQVLQKVNDMVEEQKRMSLELEELKKKHNREIKSLKRKQQDDRQQIVQELEFIKRKHHDYDAEIHNQGQLMQLMTLSKALFLDHSASMKLQKCVEGLVVKQTQHNTMNPENLLNAIISSNGEVNPS</sequence>
<dbReference type="WBParaSite" id="Pan_g9911.t1">
    <property type="protein sequence ID" value="Pan_g9911.t1"/>
    <property type="gene ID" value="Pan_g9911"/>
</dbReference>
<name>A0A7E5A2D8_PANRE</name>
<organism evidence="3 4">
    <name type="scientific">Panagrellus redivivus</name>
    <name type="common">Microworm</name>
    <dbReference type="NCBI Taxonomy" id="6233"/>
    <lineage>
        <taxon>Eukaryota</taxon>
        <taxon>Metazoa</taxon>
        <taxon>Ecdysozoa</taxon>
        <taxon>Nematoda</taxon>
        <taxon>Chromadorea</taxon>
        <taxon>Rhabditida</taxon>
        <taxon>Tylenchina</taxon>
        <taxon>Panagrolaimomorpha</taxon>
        <taxon>Panagrolaimoidea</taxon>
        <taxon>Panagrolaimidae</taxon>
        <taxon>Panagrellus</taxon>
    </lineage>
</organism>
<feature type="region of interest" description="Disordered" evidence="2">
    <location>
        <begin position="114"/>
        <end position="143"/>
    </location>
</feature>
<keyword evidence="1" id="KW-0175">Coiled coil</keyword>
<dbReference type="Proteomes" id="UP000492821">
    <property type="component" value="Unassembled WGS sequence"/>
</dbReference>
<proteinExistence type="predicted"/>
<feature type="coiled-coil region" evidence="1">
    <location>
        <begin position="152"/>
        <end position="211"/>
    </location>
</feature>
<evidence type="ECO:0000313" key="4">
    <source>
        <dbReference type="WBParaSite" id="Pan_g9911.t1"/>
    </source>
</evidence>
<reference evidence="4" key="2">
    <citation type="submission" date="2020-10" db="UniProtKB">
        <authorList>
            <consortium name="WormBaseParasite"/>
        </authorList>
    </citation>
    <scope>IDENTIFICATION</scope>
</reference>
<feature type="compositionally biased region" description="Polar residues" evidence="2">
    <location>
        <begin position="1"/>
        <end position="19"/>
    </location>
</feature>
<evidence type="ECO:0000256" key="1">
    <source>
        <dbReference type="SAM" id="Coils"/>
    </source>
</evidence>
<feature type="compositionally biased region" description="Basic and acidic residues" evidence="2">
    <location>
        <begin position="131"/>
        <end position="143"/>
    </location>
</feature>
<keyword evidence="3" id="KW-1185">Reference proteome</keyword>
<evidence type="ECO:0000256" key="2">
    <source>
        <dbReference type="SAM" id="MobiDB-lite"/>
    </source>
</evidence>
<protein>
    <submittedName>
        <fullName evidence="4">Uncharacterized protein</fullName>
    </submittedName>
</protein>
<feature type="compositionally biased region" description="Polar residues" evidence="2">
    <location>
        <begin position="116"/>
        <end position="125"/>
    </location>
</feature>
<feature type="region of interest" description="Disordered" evidence="2">
    <location>
        <begin position="1"/>
        <end position="25"/>
    </location>
</feature>
<reference evidence="3" key="1">
    <citation type="journal article" date="2013" name="Genetics">
        <title>The draft genome and transcriptome of Panagrellus redivivus are shaped by the harsh demands of a free-living lifestyle.</title>
        <authorList>
            <person name="Srinivasan J."/>
            <person name="Dillman A.R."/>
            <person name="Macchietto M.G."/>
            <person name="Heikkinen L."/>
            <person name="Lakso M."/>
            <person name="Fracchia K.M."/>
            <person name="Antoshechkin I."/>
            <person name="Mortazavi A."/>
            <person name="Wong G."/>
            <person name="Sternberg P.W."/>
        </authorList>
    </citation>
    <scope>NUCLEOTIDE SEQUENCE [LARGE SCALE GENOMIC DNA]</scope>
    <source>
        <strain evidence="3">MT8872</strain>
    </source>
</reference>
<dbReference type="AlphaFoldDB" id="A0A7E5A2D8"/>
<accession>A0A7E5A2D8</accession>
<evidence type="ECO:0000313" key="3">
    <source>
        <dbReference type="Proteomes" id="UP000492821"/>
    </source>
</evidence>